<evidence type="ECO:0000313" key="2">
    <source>
        <dbReference type="EMBL" id="HHY29001.1"/>
    </source>
</evidence>
<dbReference type="AlphaFoldDB" id="A0A7C6Z7I5"/>
<accession>A0A7C6Z7I5</accession>
<reference evidence="2 3" key="1">
    <citation type="journal article" date="2020" name="Biotechnol. Biofuels">
        <title>New insights from the biogas microbiome by comprehensive genome-resolved metagenomics of nearly 1600 species originating from multiple anaerobic digesters.</title>
        <authorList>
            <person name="Campanaro S."/>
            <person name="Treu L."/>
            <person name="Rodriguez-R L.M."/>
            <person name="Kovalovszki A."/>
            <person name="Ziels R.M."/>
            <person name="Maus I."/>
            <person name="Zhu X."/>
            <person name="Kougias P.G."/>
            <person name="Basile A."/>
            <person name="Luo G."/>
            <person name="Schluter A."/>
            <person name="Konstantinidis K.T."/>
            <person name="Angelidaki I."/>
        </authorList>
    </citation>
    <scope>NUCLEOTIDE SEQUENCE [LARGE SCALE GENOMIC DNA]</scope>
    <source>
        <strain evidence="2">AS05jafATM_4</strain>
    </source>
</reference>
<keyword evidence="1" id="KW-0732">Signal</keyword>
<proteinExistence type="predicted"/>
<protein>
    <submittedName>
        <fullName evidence="2">Uncharacterized protein</fullName>
    </submittedName>
</protein>
<sequence length="271" mass="29362">MLRKRALSKVLVIFSALALLLSTAYAPAYASETTAASEIGVQSLLPITDNNPVTVDIYGGAAAFSITVSDYNVRDIYVFSSTTPVRTELKPVSSSYQLFSGFDSLAPRMGSMIGWHFLPGVEYELLVVPETSPATVTISMSQGDSTSINWLYNQTGATFTEKNMLMGGQTEVYGLANQSQGYYDITVTSNIKNFGVSFSDNDGQSPYNGKAVIMNNNFTDEYWIGDTYTFKNVKLYPTGTSQTTYGITLSNPNGPHAGATYTITVQKVGSF</sequence>
<dbReference type="Proteomes" id="UP000553059">
    <property type="component" value="Unassembled WGS sequence"/>
</dbReference>
<feature type="signal peptide" evidence="1">
    <location>
        <begin position="1"/>
        <end position="30"/>
    </location>
</feature>
<name>A0A7C6Z7I5_9FIRM</name>
<feature type="chain" id="PRO_5028048668" evidence="1">
    <location>
        <begin position="31"/>
        <end position="271"/>
    </location>
</feature>
<gene>
    <name evidence="2" type="ORF">GX523_20085</name>
</gene>
<comment type="caution">
    <text evidence="2">The sequence shown here is derived from an EMBL/GenBank/DDBJ whole genome shotgun (WGS) entry which is preliminary data.</text>
</comment>
<evidence type="ECO:0000256" key="1">
    <source>
        <dbReference type="SAM" id="SignalP"/>
    </source>
</evidence>
<dbReference type="EMBL" id="DUTF01000425">
    <property type="protein sequence ID" value="HHY29001.1"/>
    <property type="molecule type" value="Genomic_DNA"/>
</dbReference>
<evidence type="ECO:0000313" key="3">
    <source>
        <dbReference type="Proteomes" id="UP000553059"/>
    </source>
</evidence>
<organism evidence="2 3">
    <name type="scientific">Desulfitobacterium dehalogenans</name>
    <dbReference type="NCBI Taxonomy" id="36854"/>
    <lineage>
        <taxon>Bacteria</taxon>
        <taxon>Bacillati</taxon>
        <taxon>Bacillota</taxon>
        <taxon>Clostridia</taxon>
        <taxon>Eubacteriales</taxon>
        <taxon>Desulfitobacteriaceae</taxon>
        <taxon>Desulfitobacterium</taxon>
    </lineage>
</organism>